<keyword evidence="5 11" id="KW-0863">Zinc-finger</keyword>
<dbReference type="InterPro" id="IPR012724">
    <property type="entry name" value="DnaJ"/>
</dbReference>
<evidence type="ECO:0000256" key="4">
    <source>
        <dbReference type="ARBA" id="ARBA00022737"/>
    </source>
</evidence>
<feature type="domain" description="CR-type" evidence="14">
    <location>
        <begin position="130"/>
        <end position="212"/>
    </location>
</feature>
<evidence type="ECO:0000256" key="10">
    <source>
        <dbReference type="ARBA" id="ARBA00067609"/>
    </source>
</evidence>
<feature type="binding site" evidence="11">
    <location>
        <position position="143"/>
    </location>
    <ligand>
        <name>Zn(2+)</name>
        <dbReference type="ChEBI" id="CHEBI:29105"/>
        <label>1</label>
    </ligand>
</feature>
<gene>
    <name evidence="11 15" type="primary">dnaJ</name>
    <name evidence="15" type="ORF">C7B43_05965</name>
</gene>
<comment type="caution">
    <text evidence="11">Lacks conserved residue(s) required for the propagation of feature annotation.</text>
</comment>
<evidence type="ECO:0000256" key="11">
    <source>
        <dbReference type="HAMAP-Rule" id="MF_01152"/>
    </source>
</evidence>
<feature type="binding site" evidence="11">
    <location>
        <position position="146"/>
    </location>
    <ligand>
        <name>Zn(2+)</name>
        <dbReference type="ChEBI" id="CHEBI:29105"/>
        <label>1</label>
    </ligand>
</feature>
<accession>A0A2T2X7E6</accession>
<dbReference type="Gene3D" id="2.60.260.20">
    <property type="entry name" value="Urease metallochaperone UreE, N-terminal domain"/>
    <property type="match status" value="2"/>
</dbReference>
<dbReference type="InterPro" id="IPR036869">
    <property type="entry name" value="J_dom_sf"/>
</dbReference>
<feature type="binding site" evidence="11">
    <location>
        <position position="160"/>
    </location>
    <ligand>
        <name>Zn(2+)</name>
        <dbReference type="ChEBI" id="CHEBI:29105"/>
        <label>2</label>
    </ligand>
</feature>
<dbReference type="FunFam" id="1.10.287.110:FF:000031">
    <property type="entry name" value="Molecular chaperone DnaJ"/>
    <property type="match status" value="1"/>
</dbReference>
<reference evidence="15 16" key="1">
    <citation type="journal article" date="2014" name="BMC Genomics">
        <title>Comparison of environmental and isolate Sulfobacillus genomes reveals diverse carbon, sulfur, nitrogen, and hydrogen metabolisms.</title>
        <authorList>
            <person name="Justice N.B."/>
            <person name="Norman A."/>
            <person name="Brown C.T."/>
            <person name="Singh A."/>
            <person name="Thomas B.C."/>
            <person name="Banfield J.F."/>
        </authorList>
    </citation>
    <scope>NUCLEOTIDE SEQUENCE [LARGE SCALE GENOMIC DNA]</scope>
    <source>
        <strain evidence="15">AMDSBA1</strain>
    </source>
</reference>
<comment type="cofactor">
    <cofactor evidence="11">
        <name>Zn(2+)</name>
        <dbReference type="ChEBI" id="CHEBI:29105"/>
    </cofactor>
    <text evidence="11">Binds 2 Zn(2+) ions per monomer.</text>
</comment>
<keyword evidence="6 11" id="KW-0862">Zinc</keyword>
<dbReference type="PRINTS" id="PR00625">
    <property type="entry name" value="JDOMAIN"/>
</dbReference>
<evidence type="ECO:0000256" key="8">
    <source>
        <dbReference type="ARBA" id="ARBA00023186"/>
    </source>
</evidence>
<keyword evidence="4 11" id="KW-0677">Repeat</keyword>
<comment type="subunit">
    <text evidence="11">Homodimer.</text>
</comment>
<dbReference type="Gene3D" id="1.10.287.110">
    <property type="entry name" value="DnaJ domain"/>
    <property type="match status" value="1"/>
</dbReference>
<dbReference type="CDD" id="cd06257">
    <property type="entry name" value="DnaJ"/>
    <property type="match status" value="1"/>
</dbReference>
<comment type="subcellular location">
    <subcellularLocation>
        <location evidence="11">Cytoplasm</location>
    </subcellularLocation>
</comment>
<keyword evidence="3 11" id="KW-0479">Metal-binding</keyword>
<dbReference type="SUPFAM" id="SSF57938">
    <property type="entry name" value="DnaJ/Hsp40 cysteine-rich domain"/>
    <property type="match status" value="1"/>
</dbReference>
<dbReference type="AlphaFoldDB" id="A0A2T2X7E6"/>
<dbReference type="GO" id="GO:0008270">
    <property type="term" value="F:zinc ion binding"/>
    <property type="evidence" value="ECO:0007669"/>
    <property type="project" value="UniProtKB-UniRule"/>
</dbReference>
<evidence type="ECO:0000259" key="14">
    <source>
        <dbReference type="PROSITE" id="PS51188"/>
    </source>
</evidence>
<comment type="similarity">
    <text evidence="9 11">Belongs to the DnaJ family.</text>
</comment>
<feature type="domain" description="J" evidence="13">
    <location>
        <begin position="5"/>
        <end position="70"/>
    </location>
</feature>
<dbReference type="GO" id="GO:0042026">
    <property type="term" value="P:protein refolding"/>
    <property type="evidence" value="ECO:0007669"/>
    <property type="project" value="TreeGrafter"/>
</dbReference>
<organism evidence="15 16">
    <name type="scientific">Sulfobacillus benefaciens</name>
    <dbReference type="NCBI Taxonomy" id="453960"/>
    <lineage>
        <taxon>Bacteria</taxon>
        <taxon>Bacillati</taxon>
        <taxon>Bacillota</taxon>
        <taxon>Clostridia</taxon>
        <taxon>Eubacteriales</taxon>
        <taxon>Clostridiales Family XVII. Incertae Sedis</taxon>
        <taxon>Sulfobacillus</taxon>
    </lineage>
</organism>
<dbReference type="HAMAP" id="MF_01152">
    <property type="entry name" value="DnaJ"/>
    <property type="match status" value="1"/>
</dbReference>
<dbReference type="InterPro" id="IPR008971">
    <property type="entry name" value="HSP40/DnaJ_pept-bd"/>
</dbReference>
<feature type="binding site" evidence="11">
    <location>
        <position position="203"/>
    </location>
    <ligand>
        <name>Zn(2+)</name>
        <dbReference type="ChEBI" id="CHEBI:29105"/>
        <label>1</label>
    </ligand>
</feature>
<evidence type="ECO:0000256" key="12">
    <source>
        <dbReference type="PROSITE-ProRule" id="PRU00546"/>
    </source>
</evidence>
<dbReference type="PROSITE" id="PS51188">
    <property type="entry name" value="ZF_CR"/>
    <property type="match status" value="1"/>
</dbReference>
<name>A0A2T2X7E6_9FIRM</name>
<dbReference type="GO" id="GO:0006260">
    <property type="term" value="P:DNA replication"/>
    <property type="evidence" value="ECO:0007669"/>
    <property type="project" value="UniProtKB-KW"/>
</dbReference>
<dbReference type="CDD" id="cd10719">
    <property type="entry name" value="DnaJ_zf"/>
    <property type="match status" value="1"/>
</dbReference>
<dbReference type="InterPro" id="IPR036410">
    <property type="entry name" value="HSP_DnaJ_Cys-rich_dom_sf"/>
</dbReference>
<dbReference type="Proteomes" id="UP000242699">
    <property type="component" value="Unassembled WGS sequence"/>
</dbReference>
<evidence type="ECO:0000256" key="9">
    <source>
        <dbReference type="ARBA" id="ARBA00061004"/>
    </source>
</evidence>
<dbReference type="GO" id="GO:0005524">
    <property type="term" value="F:ATP binding"/>
    <property type="evidence" value="ECO:0007669"/>
    <property type="project" value="InterPro"/>
</dbReference>
<dbReference type="Gene3D" id="2.10.230.10">
    <property type="entry name" value="Heat shock protein DnaJ, cysteine-rich domain"/>
    <property type="match status" value="1"/>
</dbReference>
<keyword evidence="7 11" id="KW-0346">Stress response</keyword>
<evidence type="ECO:0000256" key="6">
    <source>
        <dbReference type="ARBA" id="ARBA00022833"/>
    </source>
</evidence>
<dbReference type="FunFam" id="2.60.260.20:FF:000005">
    <property type="entry name" value="Chaperone protein dnaJ 1, mitochondrial"/>
    <property type="match status" value="1"/>
</dbReference>
<feature type="binding site" evidence="11">
    <location>
        <position position="200"/>
    </location>
    <ligand>
        <name>Zn(2+)</name>
        <dbReference type="ChEBI" id="CHEBI:29105"/>
        <label>1</label>
    </ligand>
</feature>
<evidence type="ECO:0000313" key="16">
    <source>
        <dbReference type="Proteomes" id="UP000242699"/>
    </source>
</evidence>
<dbReference type="Pfam" id="PF01556">
    <property type="entry name" value="DnaJ_C"/>
    <property type="match status" value="1"/>
</dbReference>
<evidence type="ECO:0000259" key="13">
    <source>
        <dbReference type="PROSITE" id="PS50076"/>
    </source>
</evidence>
<dbReference type="CDD" id="cd10747">
    <property type="entry name" value="DnaJ_C"/>
    <property type="match status" value="1"/>
</dbReference>
<proteinExistence type="inferred from homology"/>
<dbReference type="SUPFAM" id="SSF49493">
    <property type="entry name" value="HSP40/DnaJ peptide-binding domain"/>
    <property type="match status" value="2"/>
</dbReference>
<evidence type="ECO:0000256" key="2">
    <source>
        <dbReference type="ARBA" id="ARBA00022705"/>
    </source>
</evidence>
<feature type="binding site" evidence="11">
    <location>
        <position position="189"/>
    </location>
    <ligand>
        <name>Zn(2+)</name>
        <dbReference type="ChEBI" id="CHEBI:29105"/>
        <label>2</label>
    </ligand>
</feature>
<dbReference type="SUPFAM" id="SSF46565">
    <property type="entry name" value="Chaperone J-domain"/>
    <property type="match status" value="1"/>
</dbReference>
<feature type="zinc finger region" description="CR-type" evidence="12">
    <location>
        <begin position="130"/>
        <end position="212"/>
    </location>
</feature>
<dbReference type="InterPro" id="IPR002939">
    <property type="entry name" value="DnaJ_C"/>
</dbReference>
<feature type="binding site" evidence="11">
    <location>
        <position position="186"/>
    </location>
    <ligand>
        <name>Zn(2+)</name>
        <dbReference type="ChEBI" id="CHEBI:29105"/>
        <label>2</label>
    </ligand>
</feature>
<dbReference type="PANTHER" id="PTHR43096:SF48">
    <property type="entry name" value="CHAPERONE PROTEIN DNAJ"/>
    <property type="match status" value="1"/>
</dbReference>
<evidence type="ECO:0000313" key="15">
    <source>
        <dbReference type="EMBL" id="PSR30430.1"/>
    </source>
</evidence>
<comment type="domain">
    <text evidence="11">The J domain is necessary and sufficient to stimulate DnaK ATPase activity. Zinc center 1 plays an important role in the autonomous, DnaK-independent chaperone activity of DnaJ. Zinc center 2 is essential for interaction with DnaK and for DnaJ activity.</text>
</comment>
<dbReference type="Pfam" id="PF00226">
    <property type="entry name" value="DnaJ"/>
    <property type="match status" value="1"/>
</dbReference>
<dbReference type="GO" id="GO:0031072">
    <property type="term" value="F:heat shock protein binding"/>
    <property type="evidence" value="ECO:0007669"/>
    <property type="project" value="InterPro"/>
</dbReference>
<dbReference type="SMART" id="SM00271">
    <property type="entry name" value="DnaJ"/>
    <property type="match status" value="1"/>
</dbReference>
<dbReference type="PROSITE" id="PS00636">
    <property type="entry name" value="DNAJ_1"/>
    <property type="match status" value="1"/>
</dbReference>
<dbReference type="NCBIfam" id="NF008035">
    <property type="entry name" value="PRK10767.1"/>
    <property type="match status" value="1"/>
</dbReference>
<dbReference type="InterPro" id="IPR018253">
    <property type="entry name" value="DnaJ_domain_CS"/>
</dbReference>
<evidence type="ECO:0000256" key="1">
    <source>
        <dbReference type="ARBA" id="ARBA00022490"/>
    </source>
</evidence>
<dbReference type="InterPro" id="IPR001305">
    <property type="entry name" value="HSP_DnaJ_Cys-rich_dom"/>
</dbReference>
<dbReference type="GO" id="GO:0005737">
    <property type="term" value="C:cytoplasm"/>
    <property type="evidence" value="ECO:0007669"/>
    <property type="project" value="UniProtKB-SubCell"/>
</dbReference>
<dbReference type="FunFam" id="2.10.230.10:FF:000002">
    <property type="entry name" value="Molecular chaperone DnaJ"/>
    <property type="match status" value="1"/>
</dbReference>
<comment type="caution">
    <text evidence="15">The sequence shown here is derived from an EMBL/GenBank/DDBJ whole genome shotgun (WGS) entry which is preliminary data.</text>
</comment>
<dbReference type="PROSITE" id="PS50076">
    <property type="entry name" value="DNAJ_2"/>
    <property type="match status" value="1"/>
</dbReference>
<dbReference type="GO" id="GO:0009408">
    <property type="term" value="P:response to heat"/>
    <property type="evidence" value="ECO:0007669"/>
    <property type="project" value="InterPro"/>
</dbReference>
<evidence type="ECO:0000256" key="3">
    <source>
        <dbReference type="ARBA" id="ARBA00022723"/>
    </source>
</evidence>
<dbReference type="PANTHER" id="PTHR43096">
    <property type="entry name" value="DNAJ HOMOLOG 1, MITOCHONDRIAL-RELATED"/>
    <property type="match status" value="1"/>
</dbReference>
<keyword evidence="2 11" id="KW-0235">DNA replication</keyword>
<dbReference type="GO" id="GO:0051082">
    <property type="term" value="F:unfolded protein binding"/>
    <property type="evidence" value="ECO:0007669"/>
    <property type="project" value="UniProtKB-UniRule"/>
</dbReference>
<sequence>MAKRDYYEVLGVSRNASPDEIKRAFRRLAAKYHPDANPGDASAEESFKEINEAYQVLQDPEKRARYDQFGSEGPQMGGNPFGQEFGFGGFGDIFDIFFGNGSSGSRRNGPSKGPDLRYDLTLTLEEVLTGVTKEITVVREEICPRCHGNQAEPGTRLEMCPTCHGNGQVERIRESFLGRIRQVETCPKCHGSGRLIAVPCKECHGRGQVRAEKNLSVTVPPGIDEGTRLRVAREGGAGQHGGPPGDLIVFVHVKQHERFTRDGDDLWIEEPIAFAQAALGADLKIKTLNGEEVVHIPGGTQTGAVFKLARQGLPRLGNAHIRGSLNVKVKVTVPTSLTHKERELLHMWAEMRKEDVSHEDKSIFKKVKDALGR</sequence>
<comment type="function">
    <text evidence="11">Participates actively in the response to hyperosmotic and heat shock by preventing the aggregation of stress-denatured proteins and by disaggregating proteins, also in an autonomous, DnaK-independent fashion. Unfolded proteins bind initially to DnaJ; upon interaction with the DnaJ-bound protein, DnaK hydrolyzes its bound ATP, resulting in the formation of a stable complex. GrpE releases ADP from DnaK; ATP binding to DnaK triggers the release of the substrate protein, thus completing the reaction cycle. Several rounds of ATP-dependent interactions between DnaJ, DnaK and GrpE are required for fully efficient folding. Also involved, together with DnaK and GrpE, in the DNA replication of plasmids through activation of initiation proteins.</text>
</comment>
<feature type="binding site" evidence="11">
    <location>
        <position position="163"/>
    </location>
    <ligand>
        <name>Zn(2+)</name>
        <dbReference type="ChEBI" id="CHEBI:29105"/>
        <label>2</label>
    </ligand>
</feature>
<evidence type="ECO:0000256" key="5">
    <source>
        <dbReference type="ARBA" id="ARBA00022771"/>
    </source>
</evidence>
<dbReference type="EMBL" id="PXYT01000010">
    <property type="protein sequence ID" value="PSR30430.1"/>
    <property type="molecule type" value="Genomic_DNA"/>
</dbReference>
<dbReference type="InterPro" id="IPR001623">
    <property type="entry name" value="DnaJ_domain"/>
</dbReference>
<evidence type="ECO:0000256" key="7">
    <source>
        <dbReference type="ARBA" id="ARBA00023016"/>
    </source>
</evidence>
<keyword evidence="1 11" id="KW-0963">Cytoplasm</keyword>
<keyword evidence="8 11" id="KW-0143">Chaperone</keyword>
<protein>
    <recommendedName>
        <fullName evidence="10 11">Chaperone protein DnaJ</fullName>
    </recommendedName>
</protein>
<dbReference type="NCBIfam" id="TIGR02349">
    <property type="entry name" value="DnaJ_bact"/>
    <property type="match status" value="1"/>
</dbReference>
<dbReference type="Pfam" id="PF00684">
    <property type="entry name" value="DnaJ_CXXCXGXG"/>
    <property type="match status" value="1"/>
</dbReference>